<dbReference type="CDD" id="cd04301">
    <property type="entry name" value="NAT_SF"/>
    <property type="match status" value="1"/>
</dbReference>
<sequence>MDIQLVRIGPADVGALQELAGRTFIDAFGGANTAEDMDSYLKTALSETKLREELTNPDSEFYFALVDHVPAGYLKINFAAAQTDLRDEAGIEIERIYVLQQYHGQRVAPALIGKALEIATERKAAYIWLGVWEENARAIRFYEKNGFVPFGTHVFKLGSDEQTDVLMKKVMRE</sequence>
<comment type="caution">
    <text evidence="4">The sequence shown here is derived from an EMBL/GenBank/DDBJ whole genome shotgun (WGS) entry which is preliminary data.</text>
</comment>
<name>A0A3N4PKI3_9BACT</name>
<evidence type="ECO:0000259" key="3">
    <source>
        <dbReference type="PROSITE" id="PS51186"/>
    </source>
</evidence>
<dbReference type="Gene3D" id="3.40.630.30">
    <property type="match status" value="1"/>
</dbReference>
<proteinExistence type="predicted"/>
<protein>
    <submittedName>
        <fullName evidence="4">GNAT family N-acetyltransferase</fullName>
    </submittedName>
</protein>
<dbReference type="OrthoDB" id="7205533at2"/>
<dbReference type="RefSeq" id="WP_123847045.1">
    <property type="nucleotide sequence ID" value="NZ_RPDH01000002.1"/>
</dbReference>
<accession>A0A3N4PKI3</accession>
<dbReference type="Pfam" id="PF00583">
    <property type="entry name" value="Acetyltransf_1"/>
    <property type="match status" value="1"/>
</dbReference>
<dbReference type="EMBL" id="RPDH01000002">
    <property type="protein sequence ID" value="RPE08048.1"/>
    <property type="molecule type" value="Genomic_DNA"/>
</dbReference>
<dbReference type="GO" id="GO:0016747">
    <property type="term" value="F:acyltransferase activity, transferring groups other than amino-acyl groups"/>
    <property type="evidence" value="ECO:0007669"/>
    <property type="project" value="InterPro"/>
</dbReference>
<dbReference type="PANTHER" id="PTHR43877:SF2">
    <property type="entry name" value="AMINOALKYLPHOSPHONATE N-ACETYLTRANSFERASE-RELATED"/>
    <property type="match status" value="1"/>
</dbReference>
<dbReference type="PROSITE" id="PS51186">
    <property type="entry name" value="GNAT"/>
    <property type="match status" value="1"/>
</dbReference>
<dbReference type="PANTHER" id="PTHR43877">
    <property type="entry name" value="AMINOALKYLPHOSPHONATE N-ACETYLTRANSFERASE-RELATED-RELATED"/>
    <property type="match status" value="1"/>
</dbReference>
<dbReference type="SUPFAM" id="SSF55729">
    <property type="entry name" value="Acyl-CoA N-acyltransferases (Nat)"/>
    <property type="match status" value="1"/>
</dbReference>
<evidence type="ECO:0000313" key="5">
    <source>
        <dbReference type="Proteomes" id="UP000278351"/>
    </source>
</evidence>
<dbReference type="Proteomes" id="UP000278351">
    <property type="component" value="Unassembled WGS sequence"/>
</dbReference>
<organism evidence="4 5">
    <name type="scientific">Chitinophaga lutea</name>
    <dbReference type="NCBI Taxonomy" id="2488634"/>
    <lineage>
        <taxon>Bacteria</taxon>
        <taxon>Pseudomonadati</taxon>
        <taxon>Bacteroidota</taxon>
        <taxon>Chitinophagia</taxon>
        <taxon>Chitinophagales</taxon>
        <taxon>Chitinophagaceae</taxon>
        <taxon>Chitinophaga</taxon>
    </lineage>
</organism>
<dbReference type="InterPro" id="IPR050832">
    <property type="entry name" value="Bact_Acetyltransf"/>
</dbReference>
<evidence type="ECO:0000256" key="2">
    <source>
        <dbReference type="ARBA" id="ARBA00023315"/>
    </source>
</evidence>
<keyword evidence="5" id="KW-1185">Reference proteome</keyword>
<keyword evidence="2" id="KW-0012">Acyltransferase</keyword>
<feature type="domain" description="N-acetyltransferase" evidence="3">
    <location>
        <begin position="3"/>
        <end position="172"/>
    </location>
</feature>
<dbReference type="InterPro" id="IPR000182">
    <property type="entry name" value="GNAT_dom"/>
</dbReference>
<dbReference type="InterPro" id="IPR016181">
    <property type="entry name" value="Acyl_CoA_acyltransferase"/>
</dbReference>
<reference evidence="4 5" key="1">
    <citation type="submission" date="2018-11" db="EMBL/GenBank/DDBJ databases">
        <title>Chitinophaga lutea sp.nov., isolate from arsenic contaminated soil.</title>
        <authorList>
            <person name="Zong Y."/>
        </authorList>
    </citation>
    <scope>NUCLEOTIDE SEQUENCE [LARGE SCALE GENOMIC DNA]</scope>
    <source>
        <strain evidence="4 5">ZY74</strain>
    </source>
</reference>
<keyword evidence="1 4" id="KW-0808">Transferase</keyword>
<evidence type="ECO:0000256" key="1">
    <source>
        <dbReference type="ARBA" id="ARBA00022679"/>
    </source>
</evidence>
<dbReference type="AlphaFoldDB" id="A0A3N4PKI3"/>
<evidence type="ECO:0000313" key="4">
    <source>
        <dbReference type="EMBL" id="RPE08048.1"/>
    </source>
</evidence>
<gene>
    <name evidence="4" type="ORF">EGT74_13320</name>
</gene>